<dbReference type="EMBL" id="DXHU01000019">
    <property type="protein sequence ID" value="HIV99075.1"/>
    <property type="molecule type" value="Genomic_DNA"/>
</dbReference>
<dbReference type="AlphaFoldDB" id="A0A9D1TP46"/>
<reference evidence="5" key="2">
    <citation type="submission" date="2021-04" db="EMBL/GenBank/DDBJ databases">
        <authorList>
            <person name="Gilroy R."/>
        </authorList>
    </citation>
    <scope>NUCLEOTIDE SEQUENCE</scope>
    <source>
        <strain evidence="5">Gambia11-129</strain>
    </source>
</reference>
<dbReference type="InterPro" id="IPR002747">
    <property type="entry name" value="SAM_OH_AdoTrfase"/>
</dbReference>
<evidence type="ECO:0000259" key="3">
    <source>
        <dbReference type="Pfam" id="PF01887"/>
    </source>
</evidence>
<name>A0A9D1TP46_9SPIO</name>
<dbReference type="InterPro" id="IPR023228">
    <property type="entry name" value="SAM_OH_AdoTrfase_N_sf"/>
</dbReference>
<evidence type="ECO:0000259" key="4">
    <source>
        <dbReference type="Pfam" id="PF20257"/>
    </source>
</evidence>
<dbReference type="Pfam" id="PF01887">
    <property type="entry name" value="SAM_HAT_N"/>
    <property type="match status" value="1"/>
</dbReference>
<dbReference type="Gene3D" id="3.40.50.10790">
    <property type="entry name" value="S-adenosyl-l-methionine hydroxide adenosyltransferase, N-terminal"/>
    <property type="match status" value="1"/>
</dbReference>
<proteinExistence type="inferred from homology"/>
<dbReference type="Pfam" id="PF20257">
    <property type="entry name" value="SAM_HAT_C"/>
    <property type="match status" value="1"/>
</dbReference>
<protein>
    <submittedName>
        <fullName evidence="5">S-adenosyl-l-methionine hydroxide adenosyltransferase family protein</fullName>
    </submittedName>
</protein>
<comment type="similarity">
    <text evidence="2">Belongs to the SAM hydrolase / SAM-dependent halogenase family.</text>
</comment>
<dbReference type="InterPro" id="IPR046469">
    <property type="entry name" value="SAM_HAT_N"/>
</dbReference>
<dbReference type="InterPro" id="IPR023227">
    <property type="entry name" value="SAM_OH_AdoTrfase_C_sf"/>
</dbReference>
<dbReference type="SUPFAM" id="SSF101852">
    <property type="entry name" value="Bacterial fluorinating enzyme, C-terminal domain"/>
    <property type="match status" value="1"/>
</dbReference>
<feature type="domain" description="S-adenosyl-l-methionine hydroxide adenosyltransferase C-terminal" evidence="4">
    <location>
        <begin position="187"/>
        <end position="280"/>
    </location>
</feature>
<dbReference type="PIRSF" id="PIRSF006779">
    <property type="entry name" value="UCP006779"/>
    <property type="match status" value="1"/>
</dbReference>
<dbReference type="PANTHER" id="PTHR35092">
    <property type="entry name" value="CHLORINASE MJ1651"/>
    <property type="match status" value="1"/>
</dbReference>
<reference evidence="5" key="1">
    <citation type="journal article" date="2021" name="PeerJ">
        <title>Extensive microbial diversity within the chicken gut microbiome revealed by metagenomics and culture.</title>
        <authorList>
            <person name="Gilroy R."/>
            <person name="Ravi A."/>
            <person name="Getino M."/>
            <person name="Pursley I."/>
            <person name="Horton D.L."/>
            <person name="Alikhan N.F."/>
            <person name="Baker D."/>
            <person name="Gharbi K."/>
            <person name="Hall N."/>
            <person name="Watson M."/>
            <person name="Adriaenssens E.M."/>
            <person name="Foster-Nyarko E."/>
            <person name="Jarju S."/>
            <person name="Secka A."/>
            <person name="Antonio M."/>
            <person name="Oren A."/>
            <person name="Chaudhuri R.R."/>
            <person name="La Ragione R."/>
            <person name="Hildebrand F."/>
            <person name="Pallen M.J."/>
        </authorList>
    </citation>
    <scope>NUCLEOTIDE SEQUENCE</scope>
    <source>
        <strain evidence="5">Gambia11-129</strain>
    </source>
</reference>
<gene>
    <name evidence="5" type="ORF">IAB12_04805</name>
</gene>
<dbReference type="Gene3D" id="2.40.30.90">
    <property type="entry name" value="Bacterial fluorinating enzyme like"/>
    <property type="match status" value="1"/>
</dbReference>
<accession>A0A9D1TP46</accession>
<dbReference type="InterPro" id="IPR046470">
    <property type="entry name" value="SAM_HAT_C"/>
</dbReference>
<dbReference type="Proteomes" id="UP000823936">
    <property type="component" value="Unassembled WGS sequence"/>
</dbReference>
<feature type="domain" description="S-adenosyl-l-methionine hydroxide adenosyltransferase N-terminal" evidence="3">
    <location>
        <begin position="13"/>
        <end position="162"/>
    </location>
</feature>
<evidence type="ECO:0000313" key="6">
    <source>
        <dbReference type="Proteomes" id="UP000823936"/>
    </source>
</evidence>
<comment type="caution">
    <text evidence="5">The sequence shown here is derived from an EMBL/GenBank/DDBJ whole genome shotgun (WGS) entry which is preliminary data.</text>
</comment>
<dbReference type="SUPFAM" id="SSF102522">
    <property type="entry name" value="Bacterial fluorinating enzyme, N-terminal domain"/>
    <property type="match status" value="1"/>
</dbReference>
<keyword evidence="1" id="KW-0949">S-adenosyl-L-methionine</keyword>
<evidence type="ECO:0000256" key="2">
    <source>
        <dbReference type="ARBA" id="ARBA00024035"/>
    </source>
</evidence>
<organism evidence="5 6">
    <name type="scientific">Candidatus Ornithospirochaeta avicola</name>
    <dbReference type="NCBI Taxonomy" id="2840896"/>
    <lineage>
        <taxon>Bacteria</taxon>
        <taxon>Pseudomonadati</taxon>
        <taxon>Spirochaetota</taxon>
        <taxon>Spirochaetia</taxon>
        <taxon>Spirochaetales</taxon>
        <taxon>Spirochaetaceae</taxon>
        <taxon>Spirochaetaceae incertae sedis</taxon>
        <taxon>Candidatus Ornithospirochaeta</taxon>
    </lineage>
</organism>
<sequence length="296" mass="32653">MVKTEYITPRKCVVFLSDFGLSDGAVSAMHAVADDVNESLRIEDLTHDIPQFNIWEASYRLIQALTYWKQGTCFVCVVDPGVGSDRKSVVALTESGHYIITPDNGTLTHVVQSIGIKEVREISEATNRLKNSQQSYTFHGRDVYAYTAARLASGTISFEQVGPELDKRDVVCLSVQPAQKKDESIIGNIDILDTRYGSLWTNIPKSLLDEEGICYGDSLLVSIANADCIVFQTTLRLCKNFTEAALGKPLLYINSLLNLAVALNQGSFSSHYHIGTGEGWHITVIKSRGEKNAEDI</sequence>
<evidence type="ECO:0000256" key="1">
    <source>
        <dbReference type="ARBA" id="ARBA00022691"/>
    </source>
</evidence>
<dbReference type="PANTHER" id="PTHR35092:SF1">
    <property type="entry name" value="CHLORINASE MJ1651"/>
    <property type="match status" value="1"/>
</dbReference>
<evidence type="ECO:0000313" key="5">
    <source>
        <dbReference type="EMBL" id="HIV99075.1"/>
    </source>
</evidence>